<keyword evidence="14" id="KW-1185">Reference proteome</keyword>
<feature type="binding site" evidence="10">
    <location>
        <position position="30"/>
    </location>
    <ligand>
        <name>NAD(+)</name>
        <dbReference type="ChEBI" id="CHEBI:57540"/>
    </ligand>
</feature>
<gene>
    <name evidence="13" type="ORF">Salmuc_04580</name>
</gene>
<dbReference type="EMBL" id="APVH01000070">
    <property type="protein sequence ID" value="EPX75662.1"/>
    <property type="molecule type" value="Genomic_DNA"/>
</dbReference>
<feature type="binding site" evidence="10">
    <location>
        <position position="35"/>
    </location>
    <ligand>
        <name>NAD(+)</name>
        <dbReference type="ChEBI" id="CHEBI:57540"/>
    </ligand>
</feature>
<feature type="binding site" evidence="10">
    <location>
        <position position="122"/>
    </location>
    <ligand>
        <name>NAD(+)</name>
        <dbReference type="ChEBI" id="CHEBI:57540"/>
    </ligand>
</feature>
<dbReference type="InterPro" id="IPR017476">
    <property type="entry name" value="UDP-Glc/GDP-Man"/>
</dbReference>
<dbReference type="SUPFAM" id="SSF48179">
    <property type="entry name" value="6-phosphogluconate dehydrogenase C-terminal domain-like"/>
    <property type="match status" value="1"/>
</dbReference>
<dbReference type="PANTHER" id="PTHR43750:SF3">
    <property type="entry name" value="UDP-GLUCOSE 6-DEHYDROGENASE TUAD"/>
    <property type="match status" value="1"/>
</dbReference>
<evidence type="ECO:0000256" key="5">
    <source>
        <dbReference type="ARBA" id="ARBA00023002"/>
    </source>
</evidence>
<sequence>MRIAMIGTGYVGLVSGVCFSDFGHEVVCVDKDPRKIEMLERGEVPIYEPGLDVLMHKNVEAGRLSFTLDLESAIDGAQAVFIAVGTPTRRGDGHADLRYVMAAAEEIARAARHHVVVVTKSTVPVGTNRQVRETVAAANPELDFDVASNPEFLREGAAIEDFMKPDRVVVGVETDRAAQVMADIYRPLYLREFPILTTDLESAEMIKYAANAFLATKITFINEIAALCEKVGADVKQVSRGMGLDGRHRQQVPARRAGRTAGRAFPTDTKALARIGQDHASPVSIIETVIKINEDTKRRMVDKLLDLCGGSFNGKTVAVLGVTFKPNTDDMRDAPALTIVPALVGGGARVRTVDPQGRREGEALLPGVSWMDDPYEAAEGADLLVVLTEWNEFRALDLSALSERMSVPRMADLRNVYSLEDALTAGFTAYDSIGRVGHAPEGEPTVQAAQ</sequence>
<evidence type="ECO:0000256" key="1">
    <source>
        <dbReference type="ARBA" id="ARBA00004701"/>
    </source>
</evidence>
<keyword evidence="6 8" id="KW-0520">NAD</keyword>
<evidence type="ECO:0000256" key="2">
    <source>
        <dbReference type="ARBA" id="ARBA00006601"/>
    </source>
</evidence>
<dbReference type="SUPFAM" id="SSF52413">
    <property type="entry name" value="UDP-glucose/GDP-mannose dehydrogenase C-terminal domain"/>
    <property type="match status" value="1"/>
</dbReference>
<evidence type="ECO:0000256" key="6">
    <source>
        <dbReference type="ARBA" id="ARBA00023027"/>
    </source>
</evidence>
<dbReference type="AlphaFoldDB" id="S9Q6M9"/>
<proteinExistence type="inferred from homology"/>
<feature type="binding site" evidence="10">
    <location>
        <position position="155"/>
    </location>
    <ligand>
        <name>NAD(+)</name>
        <dbReference type="ChEBI" id="CHEBI:57540"/>
    </ligand>
</feature>
<dbReference type="STRING" id="1123237.Salmuc_04580"/>
<comment type="similarity">
    <text evidence="2 8">Belongs to the UDP-glucose/GDP-mannose dehydrogenase family.</text>
</comment>
<evidence type="ECO:0000256" key="3">
    <source>
        <dbReference type="ARBA" id="ARBA00012954"/>
    </source>
</evidence>
<dbReference type="HOGENOM" id="CLU_023810_1_2_5"/>
<dbReference type="InterPro" id="IPR014027">
    <property type="entry name" value="UDP-Glc/GDP-Man_DH_C"/>
</dbReference>
<name>S9Q6M9_9RHOB</name>
<dbReference type="Gene3D" id="1.20.5.100">
    <property type="entry name" value="Cytochrome c1, transmembrane anchor, C-terminal"/>
    <property type="match status" value="1"/>
</dbReference>
<dbReference type="eggNOG" id="COG1004">
    <property type="taxonomic scope" value="Bacteria"/>
</dbReference>
<feature type="domain" description="UDP-glucose/GDP-mannose dehydrogenase C-terminal" evidence="12">
    <location>
        <begin position="318"/>
        <end position="419"/>
    </location>
</feature>
<feature type="binding site" evidence="10">
    <location>
        <position position="332"/>
    </location>
    <ligand>
        <name>NAD(+)</name>
        <dbReference type="ChEBI" id="CHEBI:57540"/>
    </ligand>
</feature>
<evidence type="ECO:0000256" key="10">
    <source>
        <dbReference type="PIRSR" id="PIRSR500134-3"/>
    </source>
</evidence>
<dbReference type="Pfam" id="PF00984">
    <property type="entry name" value="UDPG_MGDP_dh"/>
    <property type="match status" value="1"/>
</dbReference>
<dbReference type="GO" id="GO:0006065">
    <property type="term" value="P:UDP-glucuronate biosynthetic process"/>
    <property type="evidence" value="ECO:0007669"/>
    <property type="project" value="UniProtKB-UniPathway"/>
</dbReference>
<dbReference type="Gene3D" id="3.40.50.720">
    <property type="entry name" value="NAD(P)-binding Rossmann-like Domain"/>
    <property type="match status" value="2"/>
</dbReference>
<comment type="catalytic activity">
    <reaction evidence="7 8">
        <text>UDP-alpha-D-glucose + 2 NAD(+) + H2O = UDP-alpha-D-glucuronate + 2 NADH + 3 H(+)</text>
        <dbReference type="Rhea" id="RHEA:23596"/>
        <dbReference type="ChEBI" id="CHEBI:15377"/>
        <dbReference type="ChEBI" id="CHEBI:15378"/>
        <dbReference type="ChEBI" id="CHEBI:57540"/>
        <dbReference type="ChEBI" id="CHEBI:57945"/>
        <dbReference type="ChEBI" id="CHEBI:58052"/>
        <dbReference type="ChEBI" id="CHEBI:58885"/>
        <dbReference type="EC" id="1.1.1.22"/>
    </reaction>
</comment>
<feature type="binding site" evidence="9">
    <location>
        <begin position="152"/>
        <end position="155"/>
    </location>
    <ligand>
        <name>substrate</name>
    </ligand>
</feature>
<keyword evidence="5 8" id="KW-0560">Oxidoreductase</keyword>
<evidence type="ECO:0000256" key="8">
    <source>
        <dbReference type="PIRNR" id="PIRNR000124"/>
    </source>
</evidence>
<dbReference type="GO" id="GO:0000271">
    <property type="term" value="P:polysaccharide biosynthetic process"/>
    <property type="evidence" value="ECO:0007669"/>
    <property type="project" value="InterPro"/>
</dbReference>
<dbReference type="Proteomes" id="UP000015347">
    <property type="component" value="Unassembled WGS sequence"/>
</dbReference>
<protein>
    <recommendedName>
        <fullName evidence="4 8">UDP-glucose 6-dehydrogenase</fullName>
        <ecNumber evidence="3 8">1.1.1.22</ecNumber>
    </recommendedName>
</protein>
<dbReference type="GO" id="GO:0051287">
    <property type="term" value="F:NAD binding"/>
    <property type="evidence" value="ECO:0007669"/>
    <property type="project" value="InterPro"/>
</dbReference>
<evidence type="ECO:0000313" key="14">
    <source>
        <dbReference type="Proteomes" id="UP000015347"/>
    </source>
</evidence>
<dbReference type="InterPro" id="IPR014026">
    <property type="entry name" value="UDP-Glc/GDP-Man_DH_dimer"/>
</dbReference>
<dbReference type="Pfam" id="PF03720">
    <property type="entry name" value="UDPG_MGDP_dh_C"/>
    <property type="match status" value="1"/>
</dbReference>
<evidence type="ECO:0000256" key="7">
    <source>
        <dbReference type="ARBA" id="ARBA00047473"/>
    </source>
</evidence>
<dbReference type="Pfam" id="PF03721">
    <property type="entry name" value="UDPG_MGDP_dh_N"/>
    <property type="match status" value="1"/>
</dbReference>
<dbReference type="PIRSF" id="PIRSF500134">
    <property type="entry name" value="UDPglc_DH_bac"/>
    <property type="match status" value="1"/>
</dbReference>
<dbReference type="RefSeq" id="WP_021121063.1">
    <property type="nucleotide sequence ID" value="NZ_KE557290.1"/>
</dbReference>
<feature type="binding site" evidence="10">
    <location>
        <position position="86"/>
    </location>
    <ligand>
        <name>NAD(+)</name>
        <dbReference type="ChEBI" id="CHEBI:57540"/>
    </ligand>
</feature>
<evidence type="ECO:0000256" key="9">
    <source>
        <dbReference type="PIRSR" id="PIRSR500134-2"/>
    </source>
</evidence>
<dbReference type="InterPro" id="IPR008927">
    <property type="entry name" value="6-PGluconate_DH-like_C_sf"/>
</dbReference>
<dbReference type="InterPro" id="IPR001732">
    <property type="entry name" value="UDP-Glc/GDP-Man_DH_N"/>
</dbReference>
<evidence type="ECO:0000259" key="12">
    <source>
        <dbReference type="SMART" id="SM00984"/>
    </source>
</evidence>
<dbReference type="PANTHER" id="PTHR43750">
    <property type="entry name" value="UDP-GLUCOSE 6-DEHYDROGENASE TUAD"/>
    <property type="match status" value="1"/>
</dbReference>
<dbReference type="SUPFAM" id="SSF51735">
    <property type="entry name" value="NAD(P)-binding Rossmann-fold domains"/>
    <property type="match status" value="1"/>
</dbReference>
<dbReference type="InterPro" id="IPR028357">
    <property type="entry name" value="UDPglc_DH_bac"/>
</dbReference>
<reference evidence="14" key="1">
    <citation type="journal article" date="2014" name="Stand. Genomic Sci.">
        <title>Genome sequence of the exopolysaccharide-producing Salipiger mucosus type strain (DSM 16094(T)), a moderately halophilic member of the Roseobacter clade.</title>
        <authorList>
            <person name="Riedel T."/>
            <person name="Spring S."/>
            <person name="Fiebig A."/>
            <person name="Petersen J."/>
            <person name="Kyrpides N.C."/>
            <person name="Goker M."/>
            <person name="Klenk H.P."/>
        </authorList>
    </citation>
    <scope>NUCLEOTIDE SEQUENCE [LARGE SCALE GENOMIC DNA]</scope>
    <source>
        <strain evidence="14">DSM 16094</strain>
    </source>
</reference>
<dbReference type="EC" id="1.1.1.22" evidence="3 8"/>
<dbReference type="UniPathway" id="UPA00038">
    <property type="reaction ID" value="UER00491"/>
</dbReference>
<dbReference type="NCBIfam" id="TIGR03026">
    <property type="entry name" value="NDP-sugDHase"/>
    <property type="match status" value="1"/>
</dbReference>
<comment type="caution">
    <text evidence="13">The sequence shown here is derived from an EMBL/GenBank/DDBJ whole genome shotgun (WGS) entry which is preliminary data.</text>
</comment>
<feature type="binding site" evidence="9">
    <location>
        <position position="325"/>
    </location>
    <ligand>
        <name>substrate</name>
    </ligand>
</feature>
<organism evidence="13 14">
    <name type="scientific">Salipiger mucosus DSM 16094</name>
    <dbReference type="NCBI Taxonomy" id="1123237"/>
    <lineage>
        <taxon>Bacteria</taxon>
        <taxon>Pseudomonadati</taxon>
        <taxon>Pseudomonadota</taxon>
        <taxon>Alphaproteobacteria</taxon>
        <taxon>Rhodobacterales</taxon>
        <taxon>Roseobacteraceae</taxon>
        <taxon>Salipiger</taxon>
    </lineage>
</organism>
<comment type="pathway">
    <text evidence="1">Nucleotide-sugar biosynthesis; UDP-alpha-D-glucuronate biosynthesis; UDP-alpha-D-glucuronate from UDP-alpha-D-glucose: step 1/1.</text>
</comment>
<dbReference type="GO" id="GO:0003979">
    <property type="term" value="F:UDP-glucose 6-dehydrogenase activity"/>
    <property type="evidence" value="ECO:0007669"/>
    <property type="project" value="UniProtKB-EC"/>
</dbReference>
<evidence type="ECO:0000256" key="11">
    <source>
        <dbReference type="SAM" id="MobiDB-lite"/>
    </source>
</evidence>
<accession>S9Q6M9</accession>
<dbReference type="PIRSF" id="PIRSF000124">
    <property type="entry name" value="UDPglc_GDPman_dh"/>
    <property type="match status" value="1"/>
</dbReference>
<feature type="region of interest" description="Disordered" evidence="11">
    <location>
        <begin position="244"/>
        <end position="263"/>
    </location>
</feature>
<feature type="binding site" evidence="9">
    <location>
        <position position="207"/>
    </location>
    <ligand>
        <name>substrate</name>
    </ligand>
</feature>
<dbReference type="InterPro" id="IPR036220">
    <property type="entry name" value="UDP-Glc/GDP-Man_DH_C_sf"/>
</dbReference>
<dbReference type="InterPro" id="IPR036291">
    <property type="entry name" value="NAD(P)-bd_dom_sf"/>
</dbReference>
<dbReference type="SMART" id="SM00984">
    <property type="entry name" value="UDPG_MGDP_dh_C"/>
    <property type="match status" value="1"/>
</dbReference>
<evidence type="ECO:0000256" key="4">
    <source>
        <dbReference type="ARBA" id="ARBA00015132"/>
    </source>
</evidence>
<evidence type="ECO:0000313" key="13">
    <source>
        <dbReference type="EMBL" id="EPX75662.1"/>
    </source>
</evidence>